<dbReference type="EMBL" id="JASSZA010000014">
    <property type="protein sequence ID" value="KAK2094565.1"/>
    <property type="molecule type" value="Genomic_DNA"/>
</dbReference>
<evidence type="ECO:0000313" key="3">
    <source>
        <dbReference type="Proteomes" id="UP001266305"/>
    </source>
</evidence>
<dbReference type="Pfam" id="PF20692">
    <property type="entry name" value="cpSF2-GREB1"/>
    <property type="match status" value="1"/>
</dbReference>
<comment type="caution">
    <text evidence="2">The sequence shown here is derived from an EMBL/GenBank/DDBJ whole genome shotgun (WGS) entry which is preliminary data.</text>
</comment>
<dbReference type="Proteomes" id="UP001266305">
    <property type="component" value="Unassembled WGS sequence"/>
</dbReference>
<proteinExistence type="predicted"/>
<accession>A0ABQ9UC11</accession>
<evidence type="ECO:0000313" key="2">
    <source>
        <dbReference type="EMBL" id="KAK2094565.1"/>
    </source>
</evidence>
<organism evidence="2 3">
    <name type="scientific">Saguinus oedipus</name>
    <name type="common">Cotton-top tamarin</name>
    <name type="synonym">Oedipomidas oedipus</name>
    <dbReference type="NCBI Taxonomy" id="9490"/>
    <lineage>
        <taxon>Eukaryota</taxon>
        <taxon>Metazoa</taxon>
        <taxon>Chordata</taxon>
        <taxon>Craniata</taxon>
        <taxon>Vertebrata</taxon>
        <taxon>Euteleostomi</taxon>
        <taxon>Mammalia</taxon>
        <taxon>Eutheria</taxon>
        <taxon>Euarchontoglires</taxon>
        <taxon>Primates</taxon>
        <taxon>Haplorrhini</taxon>
        <taxon>Platyrrhini</taxon>
        <taxon>Cebidae</taxon>
        <taxon>Callitrichinae</taxon>
        <taxon>Saguinus</taxon>
    </lineage>
</organism>
<dbReference type="InterPro" id="IPR048657">
    <property type="entry name" value="GREB1-like_cpSF2"/>
</dbReference>
<keyword evidence="3" id="KW-1185">Reference proteome</keyword>
<sequence length="236" mass="26932">MGGVLVDLGLEENGTAHQRAEKYVVRLDNEIQTKFEVFMRRVKQNPYTLFVLVHDNSHVELTSVISGSLSHGEPSHGLADRVINCREVLEAFNLLVLQVSSFPYTLQTQQSRISSNNEVHWIQLDTGEDVGCEEKLYFGLNEYSKSLQWGITSPLLRCDETFEKMVNTLLERFKEKAWQRRSTKRRDLFSTCSIIVKTADLNKVISFLAVQASGRMAALAAATRRRFASQVMRLHH</sequence>
<feature type="domain" description="GREB1-like circularly permuted SF2 helicase" evidence="1">
    <location>
        <begin position="3"/>
        <end position="193"/>
    </location>
</feature>
<protein>
    <submittedName>
        <fullName evidence="2">GREB1-like protein</fullName>
    </submittedName>
</protein>
<gene>
    <name evidence="2" type="primary">GREB1L_3</name>
    <name evidence="2" type="ORF">P7K49_028303</name>
</gene>
<evidence type="ECO:0000259" key="1">
    <source>
        <dbReference type="Pfam" id="PF20692"/>
    </source>
</evidence>
<dbReference type="PANTHER" id="PTHR15720:SF12">
    <property type="entry name" value="GREB1-LIKE PROTEIN"/>
    <property type="match status" value="1"/>
</dbReference>
<name>A0ABQ9UC11_SAGOE</name>
<dbReference type="InterPro" id="IPR028422">
    <property type="entry name" value="GREB1"/>
</dbReference>
<reference evidence="2 3" key="1">
    <citation type="submission" date="2023-05" db="EMBL/GenBank/DDBJ databases">
        <title>B98-5 Cell Line De Novo Hybrid Assembly: An Optical Mapping Approach.</title>
        <authorList>
            <person name="Kananen K."/>
            <person name="Auerbach J.A."/>
            <person name="Kautto E."/>
            <person name="Blachly J.S."/>
        </authorList>
    </citation>
    <scope>NUCLEOTIDE SEQUENCE [LARGE SCALE GENOMIC DNA]</scope>
    <source>
        <strain evidence="2">B95-8</strain>
        <tissue evidence="2">Cell line</tissue>
    </source>
</reference>
<dbReference type="PANTHER" id="PTHR15720">
    <property type="entry name" value="GREB1-RELATED"/>
    <property type="match status" value="1"/>
</dbReference>